<dbReference type="RefSeq" id="WP_190786221.1">
    <property type="nucleotide sequence ID" value="NZ_JACWZZ010000007.1"/>
</dbReference>
<feature type="chain" id="PRO_5047327477" evidence="1">
    <location>
        <begin position="28"/>
        <end position="470"/>
    </location>
</feature>
<dbReference type="NCBIfam" id="TIGR04183">
    <property type="entry name" value="Por_Secre_tail"/>
    <property type="match status" value="1"/>
</dbReference>
<gene>
    <name evidence="3" type="ORF">IC231_19925</name>
</gene>
<dbReference type="Pfam" id="PF18962">
    <property type="entry name" value="Por_Secre_tail"/>
    <property type="match status" value="1"/>
</dbReference>
<evidence type="ECO:0000256" key="1">
    <source>
        <dbReference type="SAM" id="SignalP"/>
    </source>
</evidence>
<accession>A0ABR8JN63</accession>
<name>A0ABR8JN63_9BACT</name>
<dbReference type="EMBL" id="JACWZZ010000007">
    <property type="protein sequence ID" value="MBD2717320.1"/>
    <property type="molecule type" value="Genomic_DNA"/>
</dbReference>
<feature type="signal peptide" evidence="1">
    <location>
        <begin position="1"/>
        <end position="27"/>
    </location>
</feature>
<dbReference type="Proteomes" id="UP000642468">
    <property type="component" value="Unassembled WGS sequence"/>
</dbReference>
<evidence type="ECO:0000313" key="3">
    <source>
        <dbReference type="EMBL" id="MBD2717320.1"/>
    </source>
</evidence>
<reference evidence="3 4" key="1">
    <citation type="submission" date="2020-09" db="EMBL/GenBank/DDBJ databases">
        <authorList>
            <person name="Kim M.K."/>
        </authorList>
    </citation>
    <scope>NUCLEOTIDE SEQUENCE [LARGE SCALE GENOMIC DNA]</scope>
    <source>
        <strain evidence="3 4">BT646</strain>
    </source>
</reference>
<feature type="domain" description="Secretion system C-terminal sorting" evidence="2">
    <location>
        <begin position="396"/>
        <end position="466"/>
    </location>
</feature>
<evidence type="ECO:0000259" key="2">
    <source>
        <dbReference type="Pfam" id="PF18962"/>
    </source>
</evidence>
<organism evidence="3 4">
    <name type="scientific">Hymenobacter duratus</name>
    <dbReference type="NCBI Taxonomy" id="2771356"/>
    <lineage>
        <taxon>Bacteria</taxon>
        <taxon>Pseudomonadati</taxon>
        <taxon>Bacteroidota</taxon>
        <taxon>Cytophagia</taxon>
        <taxon>Cytophagales</taxon>
        <taxon>Hymenobacteraceae</taxon>
        <taxon>Hymenobacter</taxon>
    </lineage>
</organism>
<sequence>MRTLYRFSLPHAVLTACLLTAGLGAQAQTAAKAPASTQGTPNPATIPGPPCTGCYPEPQLPVCSSITNGDFEKYSQLPTNTTTNNMGGGHYHEGQLPTTCTNWESPTEGRPIYMHTGVTNPFMNPTSPYALVGSATPHSGGGLVLLRNQYLSAHPTYGQVRDYISQAIPTLTAGRQYYAECWATIPTPNQGSGGQSAWINYGFGLSFTNGNPAPCPKWDDIYCQFEYELPAAPTSRVLGGLQIDHQWTRVSGAFTATGNENFLTIGLFSGASLAPNATTGYTGQRVNVFVDDVVVFELPGAVPQSCPTSATSVTLQTTSPSGCQLPGMTYTWYGPNGYYSRGPLNPVVTNYVPGTYTLFIRLPDGTGSTSTTVVPTAPCFIVMPTEPKQATRIEAYPNPANDLLNLVVSGSETEQAQATLYDGQGTPVQELTLQHGKAQMPTQHLRNGIYYLRVVTKQGKRTDQQISIQH</sequence>
<dbReference type="InterPro" id="IPR026444">
    <property type="entry name" value="Secre_tail"/>
</dbReference>
<proteinExistence type="predicted"/>
<keyword evidence="4" id="KW-1185">Reference proteome</keyword>
<dbReference type="PROSITE" id="PS51257">
    <property type="entry name" value="PROKAR_LIPOPROTEIN"/>
    <property type="match status" value="1"/>
</dbReference>
<keyword evidence="1" id="KW-0732">Signal</keyword>
<evidence type="ECO:0000313" key="4">
    <source>
        <dbReference type="Proteomes" id="UP000642468"/>
    </source>
</evidence>
<dbReference type="Gene3D" id="2.60.120.260">
    <property type="entry name" value="Galactose-binding domain-like"/>
    <property type="match status" value="1"/>
</dbReference>
<comment type="caution">
    <text evidence="3">The sequence shown here is derived from an EMBL/GenBank/DDBJ whole genome shotgun (WGS) entry which is preliminary data.</text>
</comment>
<dbReference type="Gene3D" id="2.60.40.10">
    <property type="entry name" value="Immunoglobulins"/>
    <property type="match status" value="1"/>
</dbReference>
<protein>
    <submittedName>
        <fullName evidence="3">T9SS type A sorting domain-containing protein</fullName>
    </submittedName>
</protein>
<dbReference type="InterPro" id="IPR013783">
    <property type="entry name" value="Ig-like_fold"/>
</dbReference>